<evidence type="ECO:0008006" key="2">
    <source>
        <dbReference type="Google" id="ProtNLM"/>
    </source>
</evidence>
<dbReference type="InterPro" id="IPR036838">
    <property type="entry name" value="Ribosomal_uS10_dom_sf"/>
</dbReference>
<dbReference type="Gene3D" id="3.30.70.600">
    <property type="entry name" value="Ribosomal protein S10 domain"/>
    <property type="match status" value="1"/>
</dbReference>
<organism evidence="1">
    <name type="scientific">marine sediment metagenome</name>
    <dbReference type="NCBI Taxonomy" id="412755"/>
    <lineage>
        <taxon>unclassified sequences</taxon>
        <taxon>metagenomes</taxon>
        <taxon>ecological metagenomes</taxon>
    </lineage>
</organism>
<accession>X1FM77</accession>
<evidence type="ECO:0000313" key="1">
    <source>
        <dbReference type="EMBL" id="GAH46062.1"/>
    </source>
</evidence>
<sequence>IDIIETTSKTIDALTNLNLPSGVGIDIKL</sequence>
<feature type="non-terminal residue" evidence="1">
    <location>
        <position position="1"/>
    </location>
</feature>
<protein>
    <recommendedName>
        <fullName evidence="2">Ribosomal protein S10 domain-containing protein</fullName>
    </recommendedName>
</protein>
<dbReference type="EMBL" id="BARU01008910">
    <property type="protein sequence ID" value="GAH46062.1"/>
    <property type="molecule type" value="Genomic_DNA"/>
</dbReference>
<reference evidence="1" key="1">
    <citation type="journal article" date="2014" name="Front. Microbiol.">
        <title>High frequency of phylogenetically diverse reductive dehalogenase-homologous genes in deep subseafloor sedimentary metagenomes.</title>
        <authorList>
            <person name="Kawai M."/>
            <person name="Futagami T."/>
            <person name="Toyoda A."/>
            <person name="Takaki Y."/>
            <person name="Nishi S."/>
            <person name="Hori S."/>
            <person name="Arai W."/>
            <person name="Tsubouchi T."/>
            <person name="Morono Y."/>
            <person name="Uchiyama I."/>
            <person name="Ito T."/>
            <person name="Fujiyama A."/>
            <person name="Inagaki F."/>
            <person name="Takami H."/>
        </authorList>
    </citation>
    <scope>NUCLEOTIDE SEQUENCE</scope>
    <source>
        <strain evidence="1">Expedition CK06-06</strain>
    </source>
</reference>
<dbReference type="AlphaFoldDB" id="X1FM77"/>
<gene>
    <name evidence="1" type="ORF">S03H2_17299</name>
</gene>
<name>X1FM77_9ZZZZ</name>
<dbReference type="SUPFAM" id="SSF54999">
    <property type="entry name" value="Ribosomal protein S10"/>
    <property type="match status" value="1"/>
</dbReference>
<comment type="caution">
    <text evidence="1">The sequence shown here is derived from an EMBL/GenBank/DDBJ whole genome shotgun (WGS) entry which is preliminary data.</text>
</comment>
<proteinExistence type="predicted"/>